<dbReference type="EMBL" id="UZAE01007307">
    <property type="protein sequence ID" value="VDO02380.1"/>
    <property type="molecule type" value="Genomic_DNA"/>
</dbReference>
<sequence>MTLEKGTSKPLSHFIYSSVRTRLRILRGLLQIPSKLESNSSLVDPETSNFALYLGDYRWDVFGVNSYTYQVSVIQARHVIAVDLQEG</sequence>
<organism evidence="3">
    <name type="scientific">Rodentolepis nana</name>
    <name type="common">Dwarf tapeworm</name>
    <name type="synonym">Hymenolepis nana</name>
    <dbReference type="NCBI Taxonomy" id="102285"/>
    <lineage>
        <taxon>Eukaryota</taxon>
        <taxon>Metazoa</taxon>
        <taxon>Spiralia</taxon>
        <taxon>Lophotrochozoa</taxon>
        <taxon>Platyhelminthes</taxon>
        <taxon>Cestoda</taxon>
        <taxon>Eucestoda</taxon>
        <taxon>Cyclophyllidea</taxon>
        <taxon>Hymenolepididae</taxon>
        <taxon>Rodentolepis</taxon>
    </lineage>
</organism>
<keyword evidence="2" id="KW-1185">Reference proteome</keyword>
<dbReference type="OrthoDB" id="10035316at2759"/>
<reference evidence="3" key="1">
    <citation type="submission" date="2017-02" db="UniProtKB">
        <authorList>
            <consortium name="WormBaseParasite"/>
        </authorList>
    </citation>
    <scope>IDENTIFICATION</scope>
</reference>
<gene>
    <name evidence="1" type="ORF">HNAJ_LOCUS6520</name>
</gene>
<evidence type="ECO:0000313" key="3">
    <source>
        <dbReference type="WBParaSite" id="HNAJ_0000652401-mRNA-1"/>
    </source>
</evidence>
<dbReference type="AlphaFoldDB" id="A0A0R3THI3"/>
<proteinExistence type="predicted"/>
<accession>A0A0R3THI3</accession>
<name>A0A0R3THI3_RODNA</name>
<dbReference type="Proteomes" id="UP000278807">
    <property type="component" value="Unassembled WGS sequence"/>
</dbReference>
<protein>
    <submittedName>
        <fullName evidence="3">Cytotoxic translational repressor of toxin-antitoxin stability system</fullName>
    </submittedName>
</protein>
<dbReference type="WBParaSite" id="HNAJ_0000652401-mRNA-1">
    <property type="protein sequence ID" value="HNAJ_0000652401-mRNA-1"/>
    <property type="gene ID" value="HNAJ_0000652401"/>
</dbReference>
<evidence type="ECO:0000313" key="1">
    <source>
        <dbReference type="EMBL" id="VDO02380.1"/>
    </source>
</evidence>
<reference evidence="1 2" key="2">
    <citation type="submission" date="2018-11" db="EMBL/GenBank/DDBJ databases">
        <authorList>
            <consortium name="Pathogen Informatics"/>
        </authorList>
    </citation>
    <scope>NUCLEOTIDE SEQUENCE [LARGE SCALE GENOMIC DNA]</scope>
</reference>
<evidence type="ECO:0000313" key="2">
    <source>
        <dbReference type="Proteomes" id="UP000278807"/>
    </source>
</evidence>